<organism evidence="1 2">
    <name type="scientific">Suillus placidus</name>
    <dbReference type="NCBI Taxonomy" id="48579"/>
    <lineage>
        <taxon>Eukaryota</taxon>
        <taxon>Fungi</taxon>
        <taxon>Dikarya</taxon>
        <taxon>Basidiomycota</taxon>
        <taxon>Agaricomycotina</taxon>
        <taxon>Agaricomycetes</taxon>
        <taxon>Agaricomycetidae</taxon>
        <taxon>Boletales</taxon>
        <taxon>Suillineae</taxon>
        <taxon>Suillaceae</taxon>
        <taxon>Suillus</taxon>
    </lineage>
</organism>
<dbReference type="SUPFAM" id="SSF48452">
    <property type="entry name" value="TPR-like"/>
    <property type="match status" value="1"/>
</dbReference>
<name>A0A9P6ZSQ3_9AGAM</name>
<dbReference type="AlphaFoldDB" id="A0A9P6ZSQ3"/>
<comment type="caution">
    <text evidence="1">The sequence shown here is derived from an EMBL/GenBank/DDBJ whole genome shotgun (WGS) entry which is preliminary data.</text>
</comment>
<evidence type="ECO:0008006" key="3">
    <source>
        <dbReference type="Google" id="ProtNLM"/>
    </source>
</evidence>
<dbReference type="EMBL" id="JABBWD010000029">
    <property type="protein sequence ID" value="KAG1776065.1"/>
    <property type="molecule type" value="Genomic_DNA"/>
</dbReference>
<reference evidence="1" key="1">
    <citation type="journal article" date="2020" name="New Phytol.">
        <title>Comparative genomics reveals dynamic genome evolution in host specialist ectomycorrhizal fungi.</title>
        <authorList>
            <person name="Lofgren L.A."/>
            <person name="Nguyen N.H."/>
            <person name="Vilgalys R."/>
            <person name="Ruytinx J."/>
            <person name="Liao H.L."/>
            <person name="Branco S."/>
            <person name="Kuo A."/>
            <person name="LaButti K."/>
            <person name="Lipzen A."/>
            <person name="Andreopoulos W."/>
            <person name="Pangilinan J."/>
            <person name="Riley R."/>
            <person name="Hundley H."/>
            <person name="Na H."/>
            <person name="Barry K."/>
            <person name="Grigoriev I.V."/>
            <person name="Stajich J.E."/>
            <person name="Kennedy P.G."/>
        </authorList>
    </citation>
    <scope>NUCLEOTIDE SEQUENCE</scope>
    <source>
        <strain evidence="1">DOB743</strain>
    </source>
</reference>
<dbReference type="Proteomes" id="UP000714275">
    <property type="component" value="Unassembled WGS sequence"/>
</dbReference>
<dbReference type="OrthoDB" id="2691330at2759"/>
<keyword evidence="2" id="KW-1185">Reference proteome</keyword>
<protein>
    <recommendedName>
        <fullName evidence="3">Tetratricopeptide repeat protein</fullName>
    </recommendedName>
</protein>
<evidence type="ECO:0000313" key="2">
    <source>
        <dbReference type="Proteomes" id="UP000714275"/>
    </source>
</evidence>
<sequence length="148" mass="16782">MQILTMNTIARDACITGDLATADRLLAQEINTDSNDYNSYVNRSFVMARKADWDHALDEALKVIKLTPSSHIGYQLQHAALHGAQRYDEAIDAFQTMLSKFENAPDTQTRKLRQQYVNAERAIQETIKAQLNDAPHRLLNTFTGRLCD</sequence>
<proteinExistence type="predicted"/>
<dbReference type="Gene3D" id="1.25.40.10">
    <property type="entry name" value="Tetratricopeptide repeat domain"/>
    <property type="match status" value="1"/>
</dbReference>
<gene>
    <name evidence="1" type="ORF">EV702DRAFT_364093</name>
</gene>
<evidence type="ECO:0000313" key="1">
    <source>
        <dbReference type="EMBL" id="KAG1776065.1"/>
    </source>
</evidence>
<accession>A0A9P6ZSQ3</accession>
<dbReference type="InterPro" id="IPR011990">
    <property type="entry name" value="TPR-like_helical_dom_sf"/>
</dbReference>